<reference evidence="3" key="2">
    <citation type="journal article" date="2018" name="Plant J.">
        <title>The Sorghum bicolor reference genome: improved assembly, gene annotations, a transcriptome atlas, and signatures of genome organization.</title>
        <authorList>
            <person name="McCormick R.F."/>
            <person name="Truong S.K."/>
            <person name="Sreedasyam A."/>
            <person name="Jenkins J."/>
            <person name="Shu S."/>
            <person name="Sims D."/>
            <person name="Kennedy M."/>
            <person name="Amirebrahimi M."/>
            <person name="Weers B.D."/>
            <person name="McKinley B."/>
            <person name="Mattison A."/>
            <person name="Morishige D.T."/>
            <person name="Grimwood J."/>
            <person name="Schmutz J."/>
            <person name="Mullet J.E."/>
        </authorList>
    </citation>
    <scope>NUCLEOTIDE SEQUENCE [LARGE SCALE GENOMIC DNA]</scope>
    <source>
        <strain evidence="3">cv. BTx623</strain>
    </source>
</reference>
<proteinExistence type="predicted"/>
<gene>
    <name evidence="2" type="ORF">SORBI_3005G110160</name>
</gene>
<dbReference type="EMBL" id="CM000764">
    <property type="protein sequence ID" value="OQU83336.1"/>
    <property type="molecule type" value="Genomic_DNA"/>
</dbReference>
<accession>A0A1Z5RJ10</accession>
<dbReference type="Gramene" id="OQU83336">
    <property type="protein sequence ID" value="OQU83336"/>
    <property type="gene ID" value="SORBI_3005G110160"/>
</dbReference>
<reference evidence="2 3" key="1">
    <citation type="journal article" date="2009" name="Nature">
        <title>The Sorghum bicolor genome and the diversification of grasses.</title>
        <authorList>
            <person name="Paterson A.H."/>
            <person name="Bowers J.E."/>
            <person name="Bruggmann R."/>
            <person name="Dubchak I."/>
            <person name="Grimwood J."/>
            <person name="Gundlach H."/>
            <person name="Haberer G."/>
            <person name="Hellsten U."/>
            <person name="Mitros T."/>
            <person name="Poliakov A."/>
            <person name="Schmutz J."/>
            <person name="Spannagl M."/>
            <person name="Tang H."/>
            <person name="Wang X."/>
            <person name="Wicker T."/>
            <person name="Bharti A.K."/>
            <person name="Chapman J."/>
            <person name="Feltus F.A."/>
            <person name="Gowik U."/>
            <person name="Grigoriev I.V."/>
            <person name="Lyons E."/>
            <person name="Maher C.A."/>
            <person name="Martis M."/>
            <person name="Narechania A."/>
            <person name="Otillar R.P."/>
            <person name="Penning B.W."/>
            <person name="Salamov A.A."/>
            <person name="Wang Y."/>
            <person name="Zhang L."/>
            <person name="Carpita N.C."/>
            <person name="Freeling M."/>
            <person name="Gingle A.R."/>
            <person name="Hash C.T."/>
            <person name="Keller B."/>
            <person name="Klein P."/>
            <person name="Kresovich S."/>
            <person name="McCann M.C."/>
            <person name="Ming R."/>
            <person name="Peterson D.G."/>
            <person name="Mehboob-ur-Rahman"/>
            <person name="Ware D."/>
            <person name="Westhoff P."/>
            <person name="Mayer K.F."/>
            <person name="Messing J."/>
            <person name="Rokhsar D.S."/>
        </authorList>
    </citation>
    <scope>NUCLEOTIDE SEQUENCE [LARGE SCALE GENOMIC DNA]</scope>
    <source>
        <strain evidence="3">cv. BTx623</strain>
    </source>
</reference>
<protein>
    <submittedName>
        <fullName evidence="2">Uncharacterized protein</fullName>
    </submittedName>
</protein>
<evidence type="ECO:0000313" key="3">
    <source>
        <dbReference type="Proteomes" id="UP000000768"/>
    </source>
</evidence>
<dbReference type="Proteomes" id="UP000000768">
    <property type="component" value="Chromosome 5"/>
</dbReference>
<evidence type="ECO:0000313" key="2">
    <source>
        <dbReference type="EMBL" id="OQU83336.1"/>
    </source>
</evidence>
<organism evidence="2 3">
    <name type="scientific">Sorghum bicolor</name>
    <name type="common">Sorghum</name>
    <name type="synonym">Sorghum vulgare</name>
    <dbReference type="NCBI Taxonomy" id="4558"/>
    <lineage>
        <taxon>Eukaryota</taxon>
        <taxon>Viridiplantae</taxon>
        <taxon>Streptophyta</taxon>
        <taxon>Embryophyta</taxon>
        <taxon>Tracheophyta</taxon>
        <taxon>Spermatophyta</taxon>
        <taxon>Magnoliopsida</taxon>
        <taxon>Liliopsida</taxon>
        <taxon>Poales</taxon>
        <taxon>Poaceae</taxon>
        <taxon>PACMAD clade</taxon>
        <taxon>Panicoideae</taxon>
        <taxon>Andropogonodae</taxon>
        <taxon>Andropogoneae</taxon>
        <taxon>Sorghinae</taxon>
        <taxon>Sorghum</taxon>
    </lineage>
</organism>
<dbReference type="InParanoid" id="A0A1Z5RJ10"/>
<name>A0A1Z5RJ10_SORBI</name>
<feature type="region of interest" description="Disordered" evidence="1">
    <location>
        <begin position="68"/>
        <end position="110"/>
    </location>
</feature>
<dbReference type="AlphaFoldDB" id="A0A1Z5RJ10"/>
<sequence>MRTAARPCPAAQPVRALLHAHPRTPRTAMRMHPLYRLRRTRHSPHDSHPRTEPGQPHRAAKLIKGLPRCCTPNLRHHPTAPRRTAPERAADALSTPRTPPAARRPPARRHHTAVVHTGATLAARQDPCSIIVGEPLRSRGSLSRPIIYVRSRRRIGLTRTVSIWRS</sequence>
<evidence type="ECO:0000256" key="1">
    <source>
        <dbReference type="SAM" id="MobiDB-lite"/>
    </source>
</evidence>
<keyword evidence="3" id="KW-1185">Reference proteome</keyword>